<gene>
    <name evidence="4" type="ORF">MERR_LOCUS32500</name>
</gene>
<dbReference type="EMBL" id="CACVBM020001318">
    <property type="protein sequence ID" value="CAA7045265.1"/>
    <property type="molecule type" value="Genomic_DNA"/>
</dbReference>
<evidence type="ECO:0000259" key="3">
    <source>
        <dbReference type="Pfam" id="PF10551"/>
    </source>
</evidence>
<feature type="region of interest" description="Disordered" evidence="1">
    <location>
        <begin position="45"/>
        <end position="128"/>
    </location>
</feature>
<dbReference type="AlphaFoldDB" id="A0A6D2JZ81"/>
<feature type="compositionally biased region" description="Basic and acidic residues" evidence="1">
    <location>
        <begin position="45"/>
        <end position="58"/>
    </location>
</feature>
<dbReference type="Proteomes" id="UP000467841">
    <property type="component" value="Unassembled WGS sequence"/>
</dbReference>
<accession>A0A6D2JZ81</accession>
<keyword evidence="5" id="KW-1185">Reference proteome</keyword>
<reference evidence="4" key="1">
    <citation type="submission" date="2020-01" db="EMBL/GenBank/DDBJ databases">
        <authorList>
            <person name="Mishra B."/>
        </authorList>
    </citation>
    <scope>NUCLEOTIDE SEQUENCE [LARGE SCALE GENOMIC DNA]</scope>
</reference>
<evidence type="ECO:0000313" key="5">
    <source>
        <dbReference type="Proteomes" id="UP000467841"/>
    </source>
</evidence>
<dbReference type="Pfam" id="PF10551">
    <property type="entry name" value="MULE"/>
    <property type="match status" value="1"/>
</dbReference>
<evidence type="ECO:0000259" key="2">
    <source>
        <dbReference type="Pfam" id="PF03108"/>
    </source>
</evidence>
<evidence type="ECO:0008006" key="6">
    <source>
        <dbReference type="Google" id="ProtNLM"/>
    </source>
</evidence>
<feature type="compositionally biased region" description="Basic and acidic residues" evidence="1">
    <location>
        <begin position="109"/>
        <end position="118"/>
    </location>
</feature>
<dbReference type="OrthoDB" id="1932754at2759"/>
<protein>
    <recommendedName>
        <fullName evidence="6">Transposase MuDR plant domain-containing protein</fullName>
    </recommendedName>
</protein>
<feature type="compositionally biased region" description="Acidic residues" evidence="1">
    <location>
        <begin position="59"/>
        <end position="74"/>
    </location>
</feature>
<dbReference type="InterPro" id="IPR004332">
    <property type="entry name" value="Transposase_MuDR"/>
</dbReference>
<organism evidence="4 5">
    <name type="scientific">Microthlaspi erraticum</name>
    <dbReference type="NCBI Taxonomy" id="1685480"/>
    <lineage>
        <taxon>Eukaryota</taxon>
        <taxon>Viridiplantae</taxon>
        <taxon>Streptophyta</taxon>
        <taxon>Embryophyta</taxon>
        <taxon>Tracheophyta</taxon>
        <taxon>Spermatophyta</taxon>
        <taxon>Magnoliopsida</taxon>
        <taxon>eudicotyledons</taxon>
        <taxon>Gunneridae</taxon>
        <taxon>Pentapetalae</taxon>
        <taxon>rosids</taxon>
        <taxon>malvids</taxon>
        <taxon>Brassicales</taxon>
        <taxon>Brassicaceae</taxon>
        <taxon>Coluteocarpeae</taxon>
        <taxon>Microthlaspi</taxon>
    </lineage>
</organism>
<dbReference type="InterPro" id="IPR018289">
    <property type="entry name" value="MULE_transposase_dom"/>
</dbReference>
<name>A0A6D2JZ81_9BRAS</name>
<feature type="domain" description="Transposase MuDR plant" evidence="2">
    <location>
        <begin position="158"/>
        <end position="212"/>
    </location>
</feature>
<dbReference type="Pfam" id="PF03108">
    <property type="entry name" value="DBD_Tnp_Mut"/>
    <property type="match status" value="1"/>
</dbReference>
<proteinExistence type="predicted"/>
<feature type="domain" description="MULE transposase" evidence="3">
    <location>
        <begin position="345"/>
        <end position="438"/>
    </location>
</feature>
<sequence length="599" mass="68047">MYVTNDIQVGSLVELCKEHVVRLCVSTRVGMGRNYNEPIHECVQEEKSEEVDKEHVEEEFGDEGWDDNDYDDVNWNDKAWDVNSEDESDDAHDNDSADDVDNPDDIDADYSKYGKVKDEEEGEESLSFRERLRRGVSNGGNGGFTGSWCDTIQVNQSYASKEALLSELRLTAVMARFAFKVYKSTTDLFVAKCVVNGCAWKLRAAVKNEPDCFWVTKYVKGHTCSIMDRVAHRRRATPRYIGQLFVERTGLIHGIVPRQIADSMRIMFGLNLTYTTLYMALKFAQVFVRGTPEDGYANLPSYLRRLKQANPGTITHLLCDEEDRFKYCFVALAASTAGFQYLKRVIVVDGAHLTRKYGGTLLVACGQDANFQVFPLAYGVVDAETNESWGWFFDKLQSCFSPHPMVIVSDRALSIENACVNVLPWVTRGICYYHLQQNIIKTYGGKELMYLVKGAAYAHTLAKYNRCMDSLKAAHPELAAYMELADPKLWSRVHFSGDRYNIKTSNIAESINSAIKKAKGFPIPSLLQFIREMLGRWFYKKREDALSLQTPYNKGVEYILAIREHYAQSMDVQRIDATSFHVATGRSHFVVDLEQGKCE</sequence>
<dbReference type="PANTHER" id="PTHR31973">
    <property type="entry name" value="POLYPROTEIN, PUTATIVE-RELATED"/>
    <property type="match status" value="1"/>
</dbReference>
<comment type="caution">
    <text evidence="4">The sequence shown here is derived from an EMBL/GenBank/DDBJ whole genome shotgun (WGS) entry which is preliminary data.</text>
</comment>
<dbReference type="PANTHER" id="PTHR31973:SF195">
    <property type="entry name" value="MUDR FAMILY TRANSPOSASE"/>
    <property type="match status" value="1"/>
</dbReference>
<evidence type="ECO:0000256" key="1">
    <source>
        <dbReference type="SAM" id="MobiDB-lite"/>
    </source>
</evidence>
<evidence type="ECO:0000313" key="4">
    <source>
        <dbReference type="EMBL" id="CAA7045265.1"/>
    </source>
</evidence>
<feature type="compositionally biased region" description="Acidic residues" evidence="1">
    <location>
        <begin position="83"/>
        <end position="108"/>
    </location>
</feature>